<keyword evidence="1" id="KW-1133">Transmembrane helix</keyword>
<sequence>MPMAGRNVKPRMEAFGDDSAPVHGVSWPGAYWLDVPPRAEGDCVWCAQLWHDGARDPRGGRADEPAASGDGHAPGAVMPSMVNALALQVRLVMLSVAACALVSAMLAVVLA</sequence>
<keyword evidence="1" id="KW-0472">Membrane</keyword>
<comment type="caution">
    <text evidence="2">The sequence shown here is derived from an EMBL/GenBank/DDBJ whole genome shotgun (WGS) entry which is preliminary data.</text>
</comment>
<gene>
    <name evidence="2" type="ORF">GCM10010346_31520</name>
</gene>
<evidence type="ECO:0000313" key="3">
    <source>
        <dbReference type="Proteomes" id="UP000599437"/>
    </source>
</evidence>
<organism evidence="2 3">
    <name type="scientific">Streptomyces chryseus</name>
    <dbReference type="NCBI Taxonomy" id="68186"/>
    <lineage>
        <taxon>Bacteria</taxon>
        <taxon>Bacillati</taxon>
        <taxon>Actinomycetota</taxon>
        <taxon>Actinomycetes</taxon>
        <taxon>Kitasatosporales</taxon>
        <taxon>Streptomycetaceae</taxon>
        <taxon>Streptomyces</taxon>
    </lineage>
</organism>
<accession>A0ABQ3DMF0</accession>
<name>A0ABQ3DMF0_9ACTN</name>
<keyword evidence="1" id="KW-0812">Transmembrane</keyword>
<reference evidence="3" key="1">
    <citation type="journal article" date="2019" name="Int. J. Syst. Evol. Microbiol.">
        <title>The Global Catalogue of Microorganisms (GCM) 10K type strain sequencing project: providing services to taxonomists for standard genome sequencing and annotation.</title>
        <authorList>
            <consortium name="The Broad Institute Genomics Platform"/>
            <consortium name="The Broad Institute Genome Sequencing Center for Infectious Disease"/>
            <person name="Wu L."/>
            <person name="Ma J."/>
        </authorList>
    </citation>
    <scope>NUCLEOTIDE SEQUENCE [LARGE SCALE GENOMIC DNA]</scope>
    <source>
        <strain evidence="3">JCM 4737</strain>
    </source>
</reference>
<proteinExistence type="predicted"/>
<evidence type="ECO:0000313" key="2">
    <source>
        <dbReference type="EMBL" id="GHB06008.1"/>
    </source>
</evidence>
<feature type="transmembrane region" description="Helical" evidence="1">
    <location>
        <begin position="91"/>
        <end position="110"/>
    </location>
</feature>
<dbReference type="Proteomes" id="UP000599437">
    <property type="component" value="Unassembled WGS sequence"/>
</dbReference>
<protein>
    <submittedName>
        <fullName evidence="2">Uncharacterized protein</fullName>
    </submittedName>
</protein>
<keyword evidence="3" id="KW-1185">Reference proteome</keyword>
<evidence type="ECO:0000256" key="1">
    <source>
        <dbReference type="SAM" id="Phobius"/>
    </source>
</evidence>
<dbReference type="EMBL" id="BMVO01000008">
    <property type="protein sequence ID" value="GHB06008.1"/>
    <property type="molecule type" value="Genomic_DNA"/>
</dbReference>